<dbReference type="Proteomes" id="UP000481037">
    <property type="component" value="Unassembled WGS sequence"/>
</dbReference>
<comment type="caution">
    <text evidence="1">The sequence shown here is derived from an EMBL/GenBank/DDBJ whole genome shotgun (WGS) entry which is preliminary data.</text>
</comment>
<accession>A0A6L5QIS6</accession>
<evidence type="ECO:0000313" key="1">
    <source>
        <dbReference type="EMBL" id="MRX09706.1"/>
    </source>
</evidence>
<keyword evidence="2" id="KW-1185">Reference proteome</keyword>
<gene>
    <name evidence="1" type="ORF">GJ697_17860</name>
</gene>
<dbReference type="AlphaFoldDB" id="A0A6L5QIS6"/>
<protein>
    <recommendedName>
        <fullName evidence="3">Transposase</fullName>
    </recommendedName>
</protein>
<sequence length="78" mass="9392">MVNISRTAAIQRTARAFHLLHAIEREQLIQPQRRLRLLIRHRRLLRDTNDLLAQLDQLQFRWMHKVGSSFCPEIAYLF</sequence>
<dbReference type="RefSeq" id="WP_154365695.1">
    <property type="nucleotide sequence ID" value="NZ_WKJM01000015.1"/>
</dbReference>
<dbReference type="EMBL" id="WKJM01000015">
    <property type="protein sequence ID" value="MRX09706.1"/>
    <property type="molecule type" value="Genomic_DNA"/>
</dbReference>
<reference evidence="1 2" key="1">
    <citation type="submission" date="2019-11" db="EMBL/GenBank/DDBJ databases">
        <title>Novel species isolated from a subtropical stream in China.</title>
        <authorList>
            <person name="Lu H."/>
        </authorList>
    </citation>
    <scope>NUCLEOTIDE SEQUENCE [LARGE SCALE GENOMIC DNA]</scope>
    <source>
        <strain evidence="1 2">FT25W</strain>
    </source>
</reference>
<evidence type="ECO:0000313" key="2">
    <source>
        <dbReference type="Proteomes" id="UP000481037"/>
    </source>
</evidence>
<organism evidence="1 2">
    <name type="scientific">Duganella alba</name>
    <dbReference type="NCBI Taxonomy" id="2666081"/>
    <lineage>
        <taxon>Bacteria</taxon>
        <taxon>Pseudomonadati</taxon>
        <taxon>Pseudomonadota</taxon>
        <taxon>Betaproteobacteria</taxon>
        <taxon>Burkholderiales</taxon>
        <taxon>Oxalobacteraceae</taxon>
        <taxon>Telluria group</taxon>
        <taxon>Duganella</taxon>
    </lineage>
</organism>
<proteinExistence type="predicted"/>
<evidence type="ECO:0008006" key="3">
    <source>
        <dbReference type="Google" id="ProtNLM"/>
    </source>
</evidence>
<name>A0A6L5QIS6_9BURK</name>